<reference evidence="6" key="1">
    <citation type="submission" date="2015-08" db="EMBL/GenBank/DDBJ databases">
        <title>Fjat-10028 dsm 16317.</title>
        <authorList>
            <person name="Liu B."/>
            <person name="Wang J."/>
            <person name="Zhu Y."/>
            <person name="Liu G."/>
            <person name="Chen Q."/>
            <person name="Chen Z."/>
            <person name="Lan J."/>
            <person name="Che J."/>
            <person name="Ge C."/>
            <person name="Shi H."/>
            <person name="Pan Z."/>
            <person name="Liu X."/>
        </authorList>
    </citation>
    <scope>NUCLEOTIDE SEQUENCE [LARGE SCALE GENOMIC DNA]</scope>
    <source>
        <strain evidence="6">DSM 16317</strain>
    </source>
</reference>
<dbReference type="AlphaFoldDB" id="A0A0M0LDR2"/>
<comment type="similarity">
    <text evidence="1">Belongs to the peptidase S51 family.</text>
</comment>
<accession>A0A0M0LDR2</accession>
<dbReference type="Pfam" id="PF03575">
    <property type="entry name" value="Peptidase_S51"/>
    <property type="match status" value="1"/>
</dbReference>
<dbReference type="RefSeq" id="WP_053417278.1">
    <property type="nucleotide sequence ID" value="NZ_LILB01000005.1"/>
</dbReference>
<dbReference type="PANTHER" id="PTHR20842">
    <property type="entry name" value="PROTEASE S51 ALPHA-ASPARTYL DIPEPTIDASE"/>
    <property type="match status" value="1"/>
</dbReference>
<evidence type="ECO:0000256" key="3">
    <source>
        <dbReference type="ARBA" id="ARBA00022801"/>
    </source>
</evidence>
<evidence type="ECO:0000256" key="1">
    <source>
        <dbReference type="ARBA" id="ARBA00006534"/>
    </source>
</evidence>
<dbReference type="STRING" id="263475.AMD00_11875"/>
<dbReference type="SUPFAM" id="SSF52317">
    <property type="entry name" value="Class I glutamine amidotransferase-like"/>
    <property type="match status" value="1"/>
</dbReference>
<organism evidence="5 6">
    <name type="scientific">Viridibacillus arvi</name>
    <dbReference type="NCBI Taxonomy" id="263475"/>
    <lineage>
        <taxon>Bacteria</taxon>
        <taxon>Bacillati</taxon>
        <taxon>Bacillota</taxon>
        <taxon>Bacilli</taxon>
        <taxon>Bacillales</taxon>
        <taxon>Caryophanaceae</taxon>
        <taxon>Viridibacillus</taxon>
    </lineage>
</organism>
<keyword evidence="4" id="KW-0720">Serine protease</keyword>
<gene>
    <name evidence="5" type="ORF">AMD00_11875</name>
</gene>
<evidence type="ECO:0008006" key="7">
    <source>
        <dbReference type="Google" id="ProtNLM"/>
    </source>
</evidence>
<name>A0A0M0LDR2_9BACL</name>
<evidence type="ECO:0000256" key="4">
    <source>
        <dbReference type="ARBA" id="ARBA00022825"/>
    </source>
</evidence>
<protein>
    <recommendedName>
        <fullName evidence="7">Peptidase</fullName>
    </recommendedName>
</protein>
<proteinExistence type="inferred from homology"/>
<evidence type="ECO:0000256" key="2">
    <source>
        <dbReference type="ARBA" id="ARBA00022670"/>
    </source>
</evidence>
<keyword evidence="6" id="KW-1185">Reference proteome</keyword>
<keyword evidence="2" id="KW-0645">Protease</keyword>
<sequence length="237" mass="26572">MTPIDDSKMLQFIALGSGEFSTNIDNPLLEQYILQQAINIKPSICFIATASEDSERYIKDFYKVFSIKNCKPTHITISDMNEKCVDSIIEKQDILYIGDGNLNFMINTWRKFRMEEKLKEAYHKGQIIVGSGTSAIYLFEEGIWKDESLVYKISAGLGLIKGVLCPYYNNVESKQALFKLISNGRISSGLAVDDGAAVHFKNGESAKCVISKKNSSAYSLSTDIKFTEEHMEVIMLG</sequence>
<dbReference type="InterPro" id="IPR029062">
    <property type="entry name" value="Class_I_gatase-like"/>
</dbReference>
<keyword evidence="3" id="KW-0378">Hydrolase</keyword>
<dbReference type="EMBL" id="LILB01000005">
    <property type="protein sequence ID" value="KOO49086.1"/>
    <property type="molecule type" value="Genomic_DNA"/>
</dbReference>
<dbReference type="GeneID" id="301136793"/>
<comment type="caution">
    <text evidence="5">The sequence shown here is derived from an EMBL/GenBank/DDBJ whole genome shotgun (WGS) entry which is preliminary data.</text>
</comment>
<dbReference type="OrthoDB" id="9778515at2"/>
<evidence type="ECO:0000313" key="5">
    <source>
        <dbReference type="EMBL" id="KOO49086.1"/>
    </source>
</evidence>
<dbReference type="PANTHER" id="PTHR20842:SF0">
    <property type="entry name" value="ALPHA-ASPARTYL DIPEPTIDASE"/>
    <property type="match status" value="1"/>
</dbReference>
<dbReference type="Proteomes" id="UP000036867">
    <property type="component" value="Unassembled WGS sequence"/>
</dbReference>
<dbReference type="InterPro" id="IPR005320">
    <property type="entry name" value="Peptidase_S51"/>
</dbReference>
<dbReference type="GO" id="GO:0006508">
    <property type="term" value="P:proteolysis"/>
    <property type="evidence" value="ECO:0007669"/>
    <property type="project" value="UniProtKB-KW"/>
</dbReference>
<dbReference type="Gene3D" id="3.40.50.880">
    <property type="match status" value="1"/>
</dbReference>
<evidence type="ECO:0000313" key="6">
    <source>
        <dbReference type="Proteomes" id="UP000036867"/>
    </source>
</evidence>
<dbReference type="GO" id="GO:0008236">
    <property type="term" value="F:serine-type peptidase activity"/>
    <property type="evidence" value="ECO:0007669"/>
    <property type="project" value="UniProtKB-KW"/>
</dbReference>